<dbReference type="EMBL" id="VBOS01000446">
    <property type="protein sequence ID" value="TMQ49538.1"/>
    <property type="molecule type" value="Genomic_DNA"/>
</dbReference>
<accession>A0A538SDS6</accession>
<name>A0A538SDS6_UNCEI</name>
<protein>
    <submittedName>
        <fullName evidence="1">VWA domain-containing protein</fullName>
    </submittedName>
</protein>
<reference evidence="1 2" key="1">
    <citation type="journal article" date="2019" name="Nat. Microbiol.">
        <title>Mediterranean grassland soil C-N compound turnover is dependent on rainfall and depth, and is mediated by genomically divergent microorganisms.</title>
        <authorList>
            <person name="Diamond S."/>
            <person name="Andeer P.F."/>
            <person name="Li Z."/>
            <person name="Crits-Christoph A."/>
            <person name="Burstein D."/>
            <person name="Anantharaman K."/>
            <person name="Lane K.R."/>
            <person name="Thomas B.C."/>
            <person name="Pan C."/>
            <person name="Northen T.R."/>
            <person name="Banfield J.F."/>
        </authorList>
    </citation>
    <scope>NUCLEOTIDE SEQUENCE [LARGE SCALE GENOMIC DNA]</scope>
    <source>
        <strain evidence="1">WS_2</strain>
    </source>
</reference>
<gene>
    <name evidence="1" type="ORF">E6K72_12250</name>
</gene>
<comment type="caution">
    <text evidence="1">The sequence shown here is derived from an EMBL/GenBank/DDBJ whole genome shotgun (WGS) entry which is preliminary data.</text>
</comment>
<dbReference type="Proteomes" id="UP000317716">
    <property type="component" value="Unassembled WGS sequence"/>
</dbReference>
<dbReference type="AlphaFoldDB" id="A0A538SDS6"/>
<sequence>MRMLLIALIAAGTGLSGLSTNVSNWFNSLRKPPSQHQKEEAGRLVMFLGVDISGSFKDGRYFDDSIHFMARYIYAHLKGYDGVELPHSLYVGTIGGETKEDVKTLYPIQTFEDRSIEQIEAQLYTIFPRNRVNKYTDFNSFFQQVADMVDQKKLILKPLSIVLMTDGVPDVGGNTRDERFRNLNLKPLEGLSRNITVRVLYTDAVTAKNWRDEVPRKRVKVWTQDAVVMTEWKDPRTMIPGKPFPEQKKFFSWVKDNVDFSPRLKPVE</sequence>
<evidence type="ECO:0000313" key="1">
    <source>
        <dbReference type="EMBL" id="TMQ49538.1"/>
    </source>
</evidence>
<proteinExistence type="predicted"/>
<organism evidence="1 2">
    <name type="scientific">Eiseniibacteriota bacterium</name>
    <dbReference type="NCBI Taxonomy" id="2212470"/>
    <lineage>
        <taxon>Bacteria</taxon>
        <taxon>Candidatus Eiseniibacteriota</taxon>
    </lineage>
</organism>
<evidence type="ECO:0000313" key="2">
    <source>
        <dbReference type="Proteomes" id="UP000317716"/>
    </source>
</evidence>